<dbReference type="EMBL" id="CP036261">
    <property type="protein sequence ID" value="QDS88808.1"/>
    <property type="molecule type" value="Genomic_DNA"/>
</dbReference>
<dbReference type="InterPro" id="IPR011322">
    <property type="entry name" value="N-reg_PII-like_a/b"/>
</dbReference>
<dbReference type="Gene3D" id="3.30.70.120">
    <property type="match status" value="1"/>
</dbReference>
<sequence>MEGFLQITTTTASEAEATAIAARLIELRYAACVQVEGPIASHYRWDGSVHCEPEFRLSIKTVGSRLADVERLIEELHSYQQPEIIAVPIVAGAAGYLDWITEQTR</sequence>
<dbReference type="PANTHER" id="PTHR23419">
    <property type="entry name" value="DIVALENT CATION TOLERANCE CUTA-RELATED"/>
    <property type="match status" value="1"/>
</dbReference>
<dbReference type="GO" id="GO:0005507">
    <property type="term" value="F:copper ion binding"/>
    <property type="evidence" value="ECO:0007669"/>
    <property type="project" value="TreeGrafter"/>
</dbReference>
<dbReference type="Pfam" id="PF03091">
    <property type="entry name" value="CutA1"/>
    <property type="match status" value="1"/>
</dbReference>
<name>A0A517M1R1_9BACT</name>
<dbReference type="AlphaFoldDB" id="A0A517M1R1"/>
<evidence type="ECO:0000256" key="1">
    <source>
        <dbReference type="ARBA" id="ARBA00010169"/>
    </source>
</evidence>
<comment type="similarity">
    <text evidence="1">Belongs to the CutA family.</text>
</comment>
<proteinExistence type="inferred from homology"/>
<organism evidence="2 3">
    <name type="scientific">Rosistilla ulvae</name>
    <dbReference type="NCBI Taxonomy" id="1930277"/>
    <lineage>
        <taxon>Bacteria</taxon>
        <taxon>Pseudomonadati</taxon>
        <taxon>Planctomycetota</taxon>
        <taxon>Planctomycetia</taxon>
        <taxon>Pirellulales</taxon>
        <taxon>Pirellulaceae</taxon>
        <taxon>Rosistilla</taxon>
    </lineage>
</organism>
<evidence type="ECO:0000313" key="2">
    <source>
        <dbReference type="EMBL" id="QDS88808.1"/>
    </source>
</evidence>
<reference evidence="2 3" key="1">
    <citation type="submission" date="2019-02" db="EMBL/GenBank/DDBJ databases">
        <title>Deep-cultivation of Planctomycetes and their phenomic and genomic characterization uncovers novel biology.</title>
        <authorList>
            <person name="Wiegand S."/>
            <person name="Jogler M."/>
            <person name="Boedeker C."/>
            <person name="Pinto D."/>
            <person name="Vollmers J."/>
            <person name="Rivas-Marin E."/>
            <person name="Kohn T."/>
            <person name="Peeters S.H."/>
            <person name="Heuer A."/>
            <person name="Rast P."/>
            <person name="Oberbeckmann S."/>
            <person name="Bunk B."/>
            <person name="Jeske O."/>
            <person name="Meyerdierks A."/>
            <person name="Storesund J.E."/>
            <person name="Kallscheuer N."/>
            <person name="Luecker S."/>
            <person name="Lage O.M."/>
            <person name="Pohl T."/>
            <person name="Merkel B.J."/>
            <person name="Hornburger P."/>
            <person name="Mueller R.-W."/>
            <person name="Bruemmer F."/>
            <person name="Labrenz M."/>
            <person name="Spormann A.M."/>
            <person name="Op den Camp H."/>
            <person name="Overmann J."/>
            <person name="Amann R."/>
            <person name="Jetten M.S.M."/>
            <person name="Mascher T."/>
            <person name="Medema M.H."/>
            <person name="Devos D.P."/>
            <person name="Kaster A.-K."/>
            <person name="Ovreas L."/>
            <person name="Rohde M."/>
            <person name="Galperin M.Y."/>
            <person name="Jogler C."/>
        </authorList>
    </citation>
    <scope>NUCLEOTIDE SEQUENCE [LARGE SCALE GENOMIC DNA]</scope>
    <source>
        <strain evidence="2 3">EC9</strain>
    </source>
</reference>
<keyword evidence="3" id="KW-1185">Reference proteome</keyword>
<gene>
    <name evidence="2" type="primary">cutA</name>
    <name evidence="2" type="ORF">EC9_30030</name>
</gene>
<dbReference type="InterPro" id="IPR004323">
    <property type="entry name" value="Ion_tolerance_CutA"/>
</dbReference>
<accession>A0A517M1R1</accession>
<dbReference type="KEGG" id="ruv:EC9_30030"/>
<dbReference type="PANTHER" id="PTHR23419:SF8">
    <property type="entry name" value="FI09726P"/>
    <property type="match status" value="1"/>
</dbReference>
<evidence type="ECO:0000313" key="3">
    <source>
        <dbReference type="Proteomes" id="UP000319557"/>
    </source>
</evidence>
<dbReference type="InterPro" id="IPR015867">
    <property type="entry name" value="N-reg_PII/ATP_PRibTrfase_C"/>
</dbReference>
<dbReference type="OrthoDB" id="37622at2"/>
<dbReference type="SUPFAM" id="SSF54913">
    <property type="entry name" value="GlnB-like"/>
    <property type="match status" value="1"/>
</dbReference>
<protein>
    <submittedName>
        <fullName evidence="2">Divalent-cation tolerance protein CutA</fullName>
    </submittedName>
</protein>
<dbReference type="Proteomes" id="UP000319557">
    <property type="component" value="Chromosome"/>
</dbReference>
<dbReference type="GO" id="GO:0010038">
    <property type="term" value="P:response to metal ion"/>
    <property type="evidence" value="ECO:0007669"/>
    <property type="project" value="InterPro"/>
</dbReference>
<dbReference type="RefSeq" id="WP_145346277.1">
    <property type="nucleotide sequence ID" value="NZ_CP036261.1"/>
</dbReference>